<evidence type="ECO:0000256" key="7">
    <source>
        <dbReference type="ARBA" id="ARBA00022679"/>
    </source>
</evidence>
<dbReference type="PANTHER" id="PTHR34266:SF2">
    <property type="entry name" value="THIAZOLE SYNTHASE"/>
    <property type="match status" value="1"/>
</dbReference>
<dbReference type="GO" id="GO:0005737">
    <property type="term" value="C:cytoplasm"/>
    <property type="evidence" value="ECO:0007669"/>
    <property type="project" value="UniProtKB-SubCell"/>
</dbReference>
<dbReference type="UniPathway" id="UPA00060"/>
<keyword evidence="9 13" id="KW-0704">Schiff base</keyword>
<protein>
    <recommendedName>
        <fullName evidence="5 13">Thiazole synthase</fullName>
        <ecNumber evidence="4 13">2.8.1.10</ecNumber>
    </recommendedName>
</protein>
<feature type="active site" description="Schiff-base intermediate with DXP" evidence="13">
    <location>
        <position position="97"/>
    </location>
</feature>
<keyword evidence="8 13" id="KW-0784">Thiamine biosynthesis</keyword>
<dbReference type="GO" id="GO:0009229">
    <property type="term" value="P:thiamine diphosphate biosynthetic process"/>
    <property type="evidence" value="ECO:0007669"/>
    <property type="project" value="UniProtKB-UniRule"/>
</dbReference>
<evidence type="ECO:0000256" key="2">
    <source>
        <dbReference type="ARBA" id="ARBA00004496"/>
    </source>
</evidence>
<keyword evidence="7 13" id="KW-0808">Transferase</keyword>
<feature type="binding site" evidence="13">
    <location>
        <position position="158"/>
    </location>
    <ligand>
        <name>1-deoxy-D-xylulose 5-phosphate</name>
        <dbReference type="ChEBI" id="CHEBI:57792"/>
    </ligand>
</feature>
<dbReference type="HAMAP" id="MF_00443">
    <property type="entry name" value="ThiG"/>
    <property type="match status" value="1"/>
</dbReference>
<dbReference type="InterPro" id="IPR033983">
    <property type="entry name" value="Thiazole_synthase_ThiG"/>
</dbReference>
<comment type="catalytic activity">
    <reaction evidence="10 13">
        <text>[ThiS sulfur-carrier protein]-C-terminal-Gly-aminoethanethioate + 2-iminoacetate + 1-deoxy-D-xylulose 5-phosphate = [ThiS sulfur-carrier protein]-C-terminal Gly-Gly + 2-[(2R,5Z)-2-carboxy-4-methylthiazol-5(2H)-ylidene]ethyl phosphate + 2 H2O + H(+)</text>
        <dbReference type="Rhea" id="RHEA:26297"/>
        <dbReference type="Rhea" id="RHEA-COMP:12909"/>
        <dbReference type="Rhea" id="RHEA-COMP:19908"/>
        <dbReference type="ChEBI" id="CHEBI:15377"/>
        <dbReference type="ChEBI" id="CHEBI:15378"/>
        <dbReference type="ChEBI" id="CHEBI:57792"/>
        <dbReference type="ChEBI" id="CHEBI:62899"/>
        <dbReference type="ChEBI" id="CHEBI:77846"/>
        <dbReference type="ChEBI" id="CHEBI:90778"/>
        <dbReference type="ChEBI" id="CHEBI:232372"/>
        <dbReference type="EC" id="2.8.1.10"/>
    </reaction>
</comment>
<evidence type="ECO:0000256" key="11">
    <source>
        <dbReference type="ARBA" id="ARBA00060826"/>
    </source>
</evidence>
<gene>
    <name evidence="13" type="primary">thiG</name>
    <name evidence="15" type="ORF">GN157_11910</name>
</gene>
<evidence type="ECO:0000256" key="12">
    <source>
        <dbReference type="ARBA" id="ARBA00062692"/>
    </source>
</evidence>
<evidence type="ECO:0000256" key="5">
    <source>
        <dbReference type="ARBA" id="ARBA00019753"/>
    </source>
</evidence>
<dbReference type="EMBL" id="WOWP01000045">
    <property type="protein sequence ID" value="MUV04414.1"/>
    <property type="molecule type" value="Genomic_DNA"/>
</dbReference>
<dbReference type="InterPro" id="IPR013785">
    <property type="entry name" value="Aldolase_TIM"/>
</dbReference>
<evidence type="ECO:0000256" key="8">
    <source>
        <dbReference type="ARBA" id="ARBA00022977"/>
    </source>
</evidence>
<evidence type="ECO:0000256" key="10">
    <source>
        <dbReference type="ARBA" id="ARBA00049897"/>
    </source>
</evidence>
<dbReference type="Pfam" id="PF05690">
    <property type="entry name" value="ThiG"/>
    <property type="match status" value="1"/>
</dbReference>
<keyword evidence="6 13" id="KW-0963">Cytoplasm</keyword>
<feature type="binding site" evidence="13">
    <location>
        <begin position="206"/>
        <end position="207"/>
    </location>
    <ligand>
        <name>1-deoxy-D-xylulose 5-phosphate</name>
        <dbReference type="ChEBI" id="CHEBI:57792"/>
    </ligand>
</feature>
<dbReference type="Gene3D" id="3.20.20.70">
    <property type="entry name" value="Aldolase class I"/>
    <property type="match status" value="1"/>
</dbReference>
<evidence type="ECO:0000313" key="16">
    <source>
        <dbReference type="Proteomes" id="UP000433945"/>
    </source>
</evidence>
<evidence type="ECO:0000256" key="1">
    <source>
        <dbReference type="ARBA" id="ARBA00002834"/>
    </source>
</evidence>
<dbReference type="GO" id="GO:1990107">
    <property type="term" value="F:thiazole synthase activity"/>
    <property type="evidence" value="ECO:0007669"/>
    <property type="project" value="UniProtKB-EC"/>
</dbReference>
<dbReference type="PANTHER" id="PTHR34266">
    <property type="entry name" value="THIAZOLE SYNTHASE"/>
    <property type="match status" value="1"/>
</dbReference>
<evidence type="ECO:0000259" key="14">
    <source>
        <dbReference type="Pfam" id="PF05690"/>
    </source>
</evidence>
<dbReference type="CDD" id="cd04728">
    <property type="entry name" value="ThiG"/>
    <property type="match status" value="1"/>
</dbReference>
<evidence type="ECO:0000256" key="13">
    <source>
        <dbReference type="HAMAP-Rule" id="MF_00443"/>
    </source>
</evidence>
<dbReference type="InterPro" id="IPR008867">
    <property type="entry name" value="ThiG"/>
</dbReference>
<accession>A0A6N8HFB6</accession>
<organism evidence="15 16">
    <name type="scientific">Flavobacterium rakeshii</name>
    <dbReference type="NCBI Taxonomy" id="1038845"/>
    <lineage>
        <taxon>Bacteria</taxon>
        <taxon>Pseudomonadati</taxon>
        <taxon>Bacteroidota</taxon>
        <taxon>Flavobacteriia</taxon>
        <taxon>Flavobacteriales</taxon>
        <taxon>Flavobacteriaceae</taxon>
        <taxon>Flavobacterium</taxon>
    </lineage>
</organism>
<evidence type="ECO:0000313" key="15">
    <source>
        <dbReference type="EMBL" id="MUV04414.1"/>
    </source>
</evidence>
<dbReference type="EC" id="2.8.1.10" evidence="4 13"/>
<evidence type="ECO:0000256" key="3">
    <source>
        <dbReference type="ARBA" id="ARBA00004948"/>
    </source>
</evidence>
<comment type="pathway">
    <text evidence="3 13">Cofactor biosynthesis; thiamine diphosphate biosynthesis.</text>
</comment>
<comment type="caution">
    <text evidence="15">The sequence shown here is derived from an EMBL/GenBank/DDBJ whole genome shotgun (WGS) entry which is preliminary data.</text>
</comment>
<comment type="subcellular location">
    <subcellularLocation>
        <location evidence="2 13">Cytoplasm</location>
    </subcellularLocation>
</comment>
<comment type="function">
    <text evidence="1 13">Catalyzes the rearrangement of 1-deoxy-D-xylulose 5-phosphate (DXP) to produce the thiazole phosphate moiety of thiamine. Sulfur is provided by the thiocarboxylate moiety of the carrier protein ThiS. In vitro, sulfur can be provided by H(2)S.</text>
</comment>
<dbReference type="RefSeq" id="WP_157483614.1">
    <property type="nucleotide sequence ID" value="NZ_WOWP01000045.1"/>
</dbReference>
<keyword evidence="16" id="KW-1185">Reference proteome</keyword>
<sequence length="256" mass="27319">MQPLTIADKTFTSRLFLGTGKFGSNVQMEEAVLASGSELVTVALKRIDRETDTDALLSCLNHDRINLLPNTSGARNAKEAVFAAQLAREALETNWLKLEIHPDPKYLLPDPIETLKATEELAKLGFVILPYIHADPVLCKRLEDAGTSAVMPLGAPIGTNKGLKTLDFLEIILEQSNVPVIVDAGIGAPSHAAQAMEMGADAVLVNTAIAVAGNPKLMAEAFKEAVIAGRKAYEAQLAGTLQNAQASSPLTSFLYE</sequence>
<dbReference type="OrthoDB" id="9805935at2"/>
<feature type="binding site" evidence="13">
    <location>
        <begin position="184"/>
        <end position="185"/>
    </location>
    <ligand>
        <name>1-deoxy-D-xylulose 5-phosphate</name>
        <dbReference type="ChEBI" id="CHEBI:57792"/>
    </ligand>
</feature>
<evidence type="ECO:0000256" key="9">
    <source>
        <dbReference type="ARBA" id="ARBA00023270"/>
    </source>
</evidence>
<reference evidence="15 16" key="1">
    <citation type="submission" date="2019-12" db="EMBL/GenBank/DDBJ databases">
        <authorList>
            <person name="Sun J.-Q."/>
        </authorList>
    </citation>
    <scope>NUCLEOTIDE SEQUENCE [LARGE SCALE GENOMIC DNA]</scope>
    <source>
        <strain evidence="15 16">JCM 17928</strain>
    </source>
</reference>
<dbReference type="AlphaFoldDB" id="A0A6N8HFB6"/>
<dbReference type="SUPFAM" id="SSF110399">
    <property type="entry name" value="ThiG-like"/>
    <property type="match status" value="1"/>
</dbReference>
<name>A0A6N8HFB6_9FLAO</name>
<proteinExistence type="inferred from homology"/>
<evidence type="ECO:0000256" key="4">
    <source>
        <dbReference type="ARBA" id="ARBA00011960"/>
    </source>
</evidence>
<comment type="similarity">
    <text evidence="11 13">Belongs to the ThiG family.</text>
</comment>
<feature type="domain" description="Thiazole synthase ThiG" evidence="14">
    <location>
        <begin position="5"/>
        <end position="249"/>
    </location>
</feature>
<dbReference type="Proteomes" id="UP000433945">
    <property type="component" value="Unassembled WGS sequence"/>
</dbReference>
<dbReference type="FunFam" id="3.20.20.70:FF:000049">
    <property type="entry name" value="Thiazole synthase"/>
    <property type="match status" value="1"/>
</dbReference>
<evidence type="ECO:0000256" key="6">
    <source>
        <dbReference type="ARBA" id="ARBA00022490"/>
    </source>
</evidence>
<comment type="subunit">
    <text evidence="12 13">Homotetramer. Forms heterodimers with either ThiH or ThiS.</text>
</comment>